<evidence type="ECO:0000313" key="17">
    <source>
        <dbReference type="Proteomes" id="UP000239297"/>
    </source>
</evidence>
<dbReference type="InterPro" id="IPR004358">
    <property type="entry name" value="Sig_transdc_His_kin-like_C"/>
</dbReference>
<evidence type="ECO:0000256" key="13">
    <source>
        <dbReference type="ARBA" id="ARBA00023136"/>
    </source>
</evidence>
<keyword evidence="4" id="KW-1003">Cell membrane</keyword>
<dbReference type="Pfam" id="PF02518">
    <property type="entry name" value="HATPase_c"/>
    <property type="match status" value="1"/>
</dbReference>
<dbReference type="GO" id="GO:0005524">
    <property type="term" value="F:ATP binding"/>
    <property type="evidence" value="ECO:0007669"/>
    <property type="project" value="UniProtKB-KW"/>
</dbReference>
<reference evidence="16 17" key="1">
    <citation type="journal article" date="2014" name="Int. J. Syst. Evol. Microbiol.">
        <title>Arthrobacter pityocampae sp. nov., isolated from Thaumetopoea pityocampa (Lep., Thaumetopoeidae).</title>
        <authorList>
            <person name="Ince I.A."/>
            <person name="Demirbag Z."/>
            <person name="Kati H."/>
        </authorList>
    </citation>
    <scope>NUCLEOTIDE SEQUENCE [LARGE SCALE GENOMIC DNA]</scope>
    <source>
        <strain evidence="16 17">Tp2</strain>
    </source>
</reference>
<sequence>MVRTMPLRSQLFLLQLAIVLVIVAVAGSTAVAMQRLQIREQYQDRMVGVAQSVAQLPSVIEAFGQEDPSATIQPIADLIRQSTGVTYVVVTDAEGIRYSHPNPALIGEPVSTDPSVPLSGDIFVGTQTGTLGESWRVKVPVHSGGDDTGAIIGTASVGVLESELDADLYEDLPRLLAWLIVAALVGSAGAIWISRLVWRRIYRLEPEQIASLLETRDAMIHGISDGMVAVDAQHRIALLNDEAKRLLDLDDEATGRPAADVMEPALAQLLTDPADTDETVLSGERVLLARTSDALVDGVRVGRVMILRDRTELYQLLTDLDGERDATQALRAQAHEFANRMHTISGLLELGRTEQAVDFIQRSGHGGSLVSGSIAPGIRDPDAASLLMTKGTIAAEKGITLSIDDTSTLEPDGTTDVVTVLGILVDNALEAVADGGPGRIMVHLETTDDGVRVTVSDDGPGVPPEDFAGIFSSGYSTKDGGRTGTRGFGLALVDRIARRRSGHVVVDDSELGGAEFTVWLAPSLADVPHSTLQVP</sequence>
<dbReference type="InterPro" id="IPR005467">
    <property type="entry name" value="His_kinase_dom"/>
</dbReference>
<dbReference type="InterPro" id="IPR003594">
    <property type="entry name" value="HATPase_dom"/>
</dbReference>
<evidence type="ECO:0000256" key="1">
    <source>
        <dbReference type="ARBA" id="ARBA00000085"/>
    </source>
</evidence>
<dbReference type="Gene3D" id="1.10.287.130">
    <property type="match status" value="1"/>
</dbReference>
<dbReference type="EC" id="2.7.13.3" evidence="3"/>
<keyword evidence="5" id="KW-0597">Phosphoprotein</keyword>
<evidence type="ECO:0000256" key="6">
    <source>
        <dbReference type="ARBA" id="ARBA00022679"/>
    </source>
</evidence>
<dbReference type="PROSITE" id="PS50109">
    <property type="entry name" value="HIS_KIN"/>
    <property type="match status" value="1"/>
</dbReference>
<name>A0A2S5IYR3_9MICC</name>
<keyword evidence="12" id="KW-0902">Two-component regulatory system</keyword>
<comment type="caution">
    <text evidence="16">The sequence shown here is derived from an EMBL/GenBank/DDBJ whole genome shotgun (WGS) entry which is preliminary data.</text>
</comment>
<dbReference type="PANTHER" id="PTHR45436:SF5">
    <property type="entry name" value="SENSOR HISTIDINE KINASE TRCS"/>
    <property type="match status" value="1"/>
</dbReference>
<comment type="catalytic activity">
    <reaction evidence="1">
        <text>ATP + protein L-histidine = ADP + protein N-phospho-L-histidine.</text>
        <dbReference type="EC" id="2.7.13.3"/>
    </reaction>
</comment>
<dbReference type="GO" id="GO:0000155">
    <property type="term" value="F:phosphorelay sensor kinase activity"/>
    <property type="evidence" value="ECO:0007669"/>
    <property type="project" value="InterPro"/>
</dbReference>
<protein>
    <recommendedName>
        <fullName evidence="3">histidine kinase</fullName>
        <ecNumber evidence="3">2.7.13.3</ecNumber>
    </recommendedName>
</protein>
<dbReference type="PRINTS" id="PR00344">
    <property type="entry name" value="BCTRLSENSOR"/>
</dbReference>
<dbReference type="SUPFAM" id="SSF55890">
    <property type="entry name" value="Sporulation response regulatory protein Spo0B"/>
    <property type="match status" value="1"/>
</dbReference>
<dbReference type="InterPro" id="IPR016120">
    <property type="entry name" value="Sig_transdc_His_kin_SpoOB"/>
</dbReference>
<feature type="transmembrane region" description="Helical" evidence="14">
    <location>
        <begin position="175"/>
        <end position="198"/>
    </location>
</feature>
<dbReference type="Gene3D" id="3.30.565.10">
    <property type="entry name" value="Histidine kinase-like ATPase, C-terminal domain"/>
    <property type="match status" value="1"/>
</dbReference>
<evidence type="ECO:0000256" key="4">
    <source>
        <dbReference type="ARBA" id="ARBA00022475"/>
    </source>
</evidence>
<dbReference type="InterPro" id="IPR013767">
    <property type="entry name" value="PAS_fold"/>
</dbReference>
<keyword evidence="17" id="KW-1185">Reference proteome</keyword>
<dbReference type="SUPFAM" id="SSF55874">
    <property type="entry name" value="ATPase domain of HSP90 chaperone/DNA topoisomerase II/histidine kinase"/>
    <property type="match status" value="1"/>
</dbReference>
<organism evidence="16 17">
    <name type="scientific">Arthrobacter pityocampae</name>
    <dbReference type="NCBI Taxonomy" id="547334"/>
    <lineage>
        <taxon>Bacteria</taxon>
        <taxon>Bacillati</taxon>
        <taxon>Actinomycetota</taxon>
        <taxon>Actinomycetes</taxon>
        <taxon>Micrococcales</taxon>
        <taxon>Micrococcaceae</taxon>
        <taxon>Arthrobacter</taxon>
    </lineage>
</organism>
<evidence type="ECO:0000256" key="10">
    <source>
        <dbReference type="ARBA" id="ARBA00022840"/>
    </source>
</evidence>
<evidence type="ECO:0000256" key="12">
    <source>
        <dbReference type="ARBA" id="ARBA00023012"/>
    </source>
</evidence>
<evidence type="ECO:0000256" key="11">
    <source>
        <dbReference type="ARBA" id="ARBA00022989"/>
    </source>
</evidence>
<evidence type="ECO:0000256" key="14">
    <source>
        <dbReference type="SAM" id="Phobius"/>
    </source>
</evidence>
<keyword evidence="9 16" id="KW-0418">Kinase</keyword>
<dbReference type="SMART" id="SM00387">
    <property type="entry name" value="HATPase_c"/>
    <property type="match status" value="1"/>
</dbReference>
<comment type="subcellular location">
    <subcellularLocation>
        <location evidence="2">Cell membrane</location>
        <topology evidence="2">Multi-pass membrane protein</topology>
    </subcellularLocation>
</comment>
<keyword evidence="6" id="KW-0808">Transferase</keyword>
<evidence type="ECO:0000256" key="8">
    <source>
        <dbReference type="ARBA" id="ARBA00022741"/>
    </source>
</evidence>
<dbReference type="SUPFAM" id="SSF103190">
    <property type="entry name" value="Sensory domain-like"/>
    <property type="match status" value="1"/>
</dbReference>
<dbReference type="InterPro" id="IPR039506">
    <property type="entry name" value="SPOB_a"/>
</dbReference>
<dbReference type="PANTHER" id="PTHR45436">
    <property type="entry name" value="SENSOR HISTIDINE KINASE YKOH"/>
    <property type="match status" value="1"/>
</dbReference>
<dbReference type="GO" id="GO:0005886">
    <property type="term" value="C:plasma membrane"/>
    <property type="evidence" value="ECO:0007669"/>
    <property type="project" value="UniProtKB-SubCell"/>
</dbReference>
<dbReference type="Pfam" id="PF00989">
    <property type="entry name" value="PAS"/>
    <property type="match status" value="1"/>
</dbReference>
<evidence type="ECO:0000256" key="3">
    <source>
        <dbReference type="ARBA" id="ARBA00012438"/>
    </source>
</evidence>
<keyword evidence="7 14" id="KW-0812">Transmembrane</keyword>
<evidence type="ECO:0000313" key="16">
    <source>
        <dbReference type="EMBL" id="PPB49746.1"/>
    </source>
</evidence>
<dbReference type="Pfam" id="PF14689">
    <property type="entry name" value="SPOB_a"/>
    <property type="match status" value="1"/>
</dbReference>
<feature type="domain" description="Histidine kinase" evidence="15">
    <location>
        <begin position="420"/>
        <end position="524"/>
    </location>
</feature>
<dbReference type="GO" id="GO:0006355">
    <property type="term" value="P:regulation of DNA-templated transcription"/>
    <property type="evidence" value="ECO:0007669"/>
    <property type="project" value="InterPro"/>
</dbReference>
<evidence type="ECO:0000256" key="2">
    <source>
        <dbReference type="ARBA" id="ARBA00004651"/>
    </source>
</evidence>
<dbReference type="InterPro" id="IPR033463">
    <property type="entry name" value="sCache_3"/>
</dbReference>
<dbReference type="Proteomes" id="UP000239297">
    <property type="component" value="Unassembled WGS sequence"/>
</dbReference>
<keyword evidence="10" id="KW-0067">ATP-binding</keyword>
<gene>
    <name evidence="16" type="ORF">C4K88_08750</name>
</gene>
<keyword evidence="11 14" id="KW-1133">Transmembrane helix</keyword>
<evidence type="ECO:0000256" key="5">
    <source>
        <dbReference type="ARBA" id="ARBA00022553"/>
    </source>
</evidence>
<dbReference type="EMBL" id="PRKW01000003">
    <property type="protein sequence ID" value="PPB49746.1"/>
    <property type="molecule type" value="Genomic_DNA"/>
</dbReference>
<proteinExistence type="predicted"/>
<dbReference type="Pfam" id="PF17203">
    <property type="entry name" value="sCache_3_2"/>
    <property type="match status" value="1"/>
</dbReference>
<dbReference type="Gene3D" id="3.30.450.20">
    <property type="entry name" value="PAS domain"/>
    <property type="match status" value="2"/>
</dbReference>
<dbReference type="OrthoDB" id="9792686at2"/>
<dbReference type="InterPro" id="IPR029151">
    <property type="entry name" value="Sensor-like_sf"/>
</dbReference>
<dbReference type="InterPro" id="IPR050428">
    <property type="entry name" value="TCS_sensor_his_kinase"/>
</dbReference>
<dbReference type="InterPro" id="IPR035965">
    <property type="entry name" value="PAS-like_dom_sf"/>
</dbReference>
<accession>A0A2S5IYR3</accession>
<evidence type="ECO:0000256" key="9">
    <source>
        <dbReference type="ARBA" id="ARBA00022777"/>
    </source>
</evidence>
<dbReference type="AlphaFoldDB" id="A0A2S5IYR3"/>
<dbReference type="InterPro" id="IPR036890">
    <property type="entry name" value="HATPase_C_sf"/>
</dbReference>
<keyword evidence="13 14" id="KW-0472">Membrane</keyword>
<dbReference type="SUPFAM" id="SSF55785">
    <property type="entry name" value="PYP-like sensor domain (PAS domain)"/>
    <property type="match status" value="1"/>
</dbReference>
<evidence type="ECO:0000259" key="15">
    <source>
        <dbReference type="PROSITE" id="PS50109"/>
    </source>
</evidence>
<keyword evidence="8" id="KW-0547">Nucleotide-binding</keyword>
<evidence type="ECO:0000256" key="7">
    <source>
        <dbReference type="ARBA" id="ARBA00022692"/>
    </source>
</evidence>